<sequence length="146" mass="16601">MMHNVPKPLNSNRLLATTACVAFLFVLIAACKKDKGNDFTGKLMNKWSLVQILDTVYSSGAAPVPAKYDGKTDEYMDFRKDGKLYSFIQSTYDTAGYTYSEANFKLNEKGFQYEIQILTDNTMVLHEPHFTTSTLAYHAYKITLKR</sequence>
<accession>A0A1V9FNS7</accession>
<dbReference type="AlphaFoldDB" id="A0A1V9FNS7"/>
<organism evidence="1 2">
    <name type="scientific">Niastella vici</name>
    <dbReference type="NCBI Taxonomy" id="1703345"/>
    <lineage>
        <taxon>Bacteria</taxon>
        <taxon>Pseudomonadati</taxon>
        <taxon>Bacteroidota</taxon>
        <taxon>Chitinophagia</taxon>
        <taxon>Chitinophagales</taxon>
        <taxon>Chitinophagaceae</taxon>
        <taxon>Niastella</taxon>
    </lineage>
</organism>
<evidence type="ECO:0000313" key="2">
    <source>
        <dbReference type="Proteomes" id="UP000192796"/>
    </source>
</evidence>
<dbReference type="OrthoDB" id="672518at2"/>
<name>A0A1V9FNS7_9BACT</name>
<gene>
    <name evidence="1" type="ORF">A3860_36020</name>
</gene>
<reference evidence="1 2" key="1">
    <citation type="submission" date="2016-03" db="EMBL/GenBank/DDBJ databases">
        <title>Niastella vici sp. nov., isolated from farmland soil.</title>
        <authorList>
            <person name="Chen L."/>
            <person name="Wang D."/>
            <person name="Yang S."/>
            <person name="Wang G."/>
        </authorList>
    </citation>
    <scope>NUCLEOTIDE SEQUENCE [LARGE SCALE GENOMIC DNA]</scope>
    <source>
        <strain evidence="1 2">DJ57</strain>
    </source>
</reference>
<comment type="caution">
    <text evidence="1">The sequence shown here is derived from an EMBL/GenBank/DDBJ whole genome shotgun (WGS) entry which is preliminary data.</text>
</comment>
<keyword evidence="2" id="KW-1185">Reference proteome</keyword>
<dbReference type="PROSITE" id="PS51257">
    <property type="entry name" value="PROKAR_LIPOPROTEIN"/>
    <property type="match status" value="1"/>
</dbReference>
<proteinExistence type="predicted"/>
<dbReference type="EMBL" id="LVYD01000072">
    <property type="protein sequence ID" value="OQP59921.1"/>
    <property type="molecule type" value="Genomic_DNA"/>
</dbReference>
<evidence type="ECO:0008006" key="3">
    <source>
        <dbReference type="Google" id="ProtNLM"/>
    </source>
</evidence>
<dbReference type="Proteomes" id="UP000192796">
    <property type="component" value="Unassembled WGS sequence"/>
</dbReference>
<protein>
    <recommendedName>
        <fullName evidence="3">Lipocalin-like domain-containing protein</fullName>
    </recommendedName>
</protein>
<evidence type="ECO:0000313" key="1">
    <source>
        <dbReference type="EMBL" id="OQP59921.1"/>
    </source>
</evidence>
<dbReference type="RefSeq" id="WP_081154074.1">
    <property type="nucleotide sequence ID" value="NZ_LVYD01000072.1"/>
</dbReference>